<feature type="transmembrane region" description="Helical" evidence="1">
    <location>
        <begin position="163"/>
        <end position="190"/>
    </location>
</feature>
<dbReference type="EnsemblMetazoa" id="SSS_3748s_mrna">
    <property type="protein sequence ID" value="KAF7492784.1"/>
    <property type="gene ID" value="SSS_3748"/>
</dbReference>
<evidence type="ECO:0000313" key="3">
    <source>
        <dbReference type="EnsemblMetazoa" id="KAF7492784.1"/>
    </source>
</evidence>
<name>A0A834RAF3_SARSC</name>
<keyword evidence="1" id="KW-0472">Membrane</keyword>
<accession>A0A834RAF3</accession>
<dbReference type="EMBL" id="WVUK01000056">
    <property type="protein sequence ID" value="KAF7492784.1"/>
    <property type="molecule type" value="Genomic_DNA"/>
</dbReference>
<feature type="transmembrane region" description="Helical" evidence="1">
    <location>
        <begin position="21"/>
        <end position="39"/>
    </location>
</feature>
<reference evidence="3" key="3">
    <citation type="submission" date="2022-06" db="UniProtKB">
        <authorList>
            <consortium name="EnsemblMetazoa"/>
        </authorList>
    </citation>
    <scope>IDENTIFICATION</scope>
</reference>
<keyword evidence="1" id="KW-1133">Transmembrane helix</keyword>
<protein>
    <submittedName>
        <fullName evidence="2 3">Uncharacterized protein</fullName>
    </submittedName>
</protein>
<evidence type="ECO:0000256" key="1">
    <source>
        <dbReference type="SAM" id="Phobius"/>
    </source>
</evidence>
<reference evidence="2" key="2">
    <citation type="submission" date="2020-01" db="EMBL/GenBank/DDBJ databases">
        <authorList>
            <person name="Korhonen P.K.K."/>
            <person name="Guangxu M.G."/>
            <person name="Wang T.W."/>
            <person name="Stroehlein A.J.S."/>
            <person name="Young N.D."/>
            <person name="Ang C.-S.A."/>
            <person name="Fernando D.W.F."/>
            <person name="Lu H.L."/>
            <person name="Taylor S.T."/>
            <person name="Ehtesham M.E.M."/>
            <person name="Najaraj S.H.N."/>
            <person name="Harsha G.H.G."/>
            <person name="Madugundu A.M."/>
            <person name="Renuse S.R."/>
            <person name="Holt D.H."/>
            <person name="Pandey A.P."/>
            <person name="Papenfuss A.P."/>
            <person name="Gasser R.B.G."/>
            <person name="Fischer K.F."/>
        </authorList>
    </citation>
    <scope>NUCLEOTIDE SEQUENCE</scope>
    <source>
        <strain evidence="2">SSS_KF_BRIS2020</strain>
    </source>
</reference>
<dbReference type="Proteomes" id="UP000070412">
    <property type="component" value="Unassembled WGS sequence"/>
</dbReference>
<proteinExistence type="predicted"/>
<evidence type="ECO:0000313" key="2">
    <source>
        <dbReference type="EMBL" id="KAF7492784.1"/>
    </source>
</evidence>
<keyword evidence="4" id="KW-1185">Reference proteome</keyword>
<dbReference type="AlphaFoldDB" id="A0A834RAF3"/>
<sequence length="243" mass="27764">MRRKNKCLSIRISQLFNSLNSSVSVIELFSILILFYYHITITKASDSLNSIVPKRVIDDHKDPLDDVDHISHLTLTNQHHSIQCIFGHLQLCNDDEDCVELEHQPVHEAQDEIKIIGECICRDVSHCKRNAFFDSDDERIDQISIHPSMIADQSSTNARSSSISLLISVLILALIILIVLLSSTISIYYCHKHHHLSTRNLLQSFCFRSGNSRIEDNQLLNQIASNRLGEEEDDEDDNIQFSL</sequence>
<organism evidence="2">
    <name type="scientific">Sarcoptes scabiei</name>
    <name type="common">Itch mite</name>
    <name type="synonym">Acarus scabiei</name>
    <dbReference type="NCBI Taxonomy" id="52283"/>
    <lineage>
        <taxon>Eukaryota</taxon>
        <taxon>Metazoa</taxon>
        <taxon>Ecdysozoa</taxon>
        <taxon>Arthropoda</taxon>
        <taxon>Chelicerata</taxon>
        <taxon>Arachnida</taxon>
        <taxon>Acari</taxon>
        <taxon>Acariformes</taxon>
        <taxon>Sarcoptiformes</taxon>
        <taxon>Astigmata</taxon>
        <taxon>Psoroptidia</taxon>
        <taxon>Sarcoptoidea</taxon>
        <taxon>Sarcoptidae</taxon>
        <taxon>Sarcoptinae</taxon>
        <taxon>Sarcoptes</taxon>
    </lineage>
</organism>
<reference evidence="4" key="1">
    <citation type="journal article" date="2020" name="PLoS Negl. Trop. Dis.">
        <title>High-quality nuclear genome for Sarcoptes scabiei-A critical resource for a neglected parasite.</title>
        <authorList>
            <person name="Korhonen P.K."/>
            <person name="Gasser R.B."/>
            <person name="Ma G."/>
            <person name="Wang T."/>
            <person name="Stroehlein A.J."/>
            <person name="Young N.D."/>
            <person name="Ang C.S."/>
            <person name="Fernando D.D."/>
            <person name="Lu H.C."/>
            <person name="Taylor S."/>
            <person name="Reynolds S.L."/>
            <person name="Mofiz E."/>
            <person name="Najaraj S.H."/>
            <person name="Gowda H."/>
            <person name="Madugundu A."/>
            <person name="Renuse S."/>
            <person name="Holt D."/>
            <person name="Pandey A."/>
            <person name="Papenfuss A.T."/>
            <person name="Fischer K."/>
        </authorList>
    </citation>
    <scope>NUCLEOTIDE SEQUENCE [LARGE SCALE GENOMIC DNA]</scope>
</reference>
<gene>
    <name evidence="2" type="ORF">SSS_3748</name>
</gene>
<keyword evidence="1" id="KW-0812">Transmembrane</keyword>
<evidence type="ECO:0000313" key="4">
    <source>
        <dbReference type="Proteomes" id="UP000070412"/>
    </source>
</evidence>